<dbReference type="PANTHER" id="PTHR23502">
    <property type="entry name" value="MAJOR FACILITATOR SUPERFAMILY"/>
    <property type="match status" value="1"/>
</dbReference>
<dbReference type="EMBL" id="AMWN01000002">
    <property type="protein sequence ID" value="EXJ94818.1"/>
    <property type="molecule type" value="Genomic_DNA"/>
</dbReference>
<dbReference type="Proteomes" id="UP000019484">
    <property type="component" value="Unassembled WGS sequence"/>
</dbReference>
<feature type="transmembrane region" description="Helical" evidence="5">
    <location>
        <begin position="59"/>
        <end position="82"/>
    </location>
</feature>
<feature type="transmembrane region" description="Helical" evidence="5">
    <location>
        <begin position="325"/>
        <end position="347"/>
    </location>
</feature>
<evidence type="ECO:0000256" key="5">
    <source>
        <dbReference type="SAM" id="Phobius"/>
    </source>
</evidence>
<dbReference type="AlphaFoldDB" id="W9YQJ3"/>
<feature type="transmembrane region" description="Helical" evidence="5">
    <location>
        <begin position="125"/>
        <end position="143"/>
    </location>
</feature>
<keyword evidence="8" id="KW-1185">Reference proteome</keyword>
<evidence type="ECO:0000256" key="4">
    <source>
        <dbReference type="ARBA" id="ARBA00023136"/>
    </source>
</evidence>
<dbReference type="SUPFAM" id="SSF103473">
    <property type="entry name" value="MFS general substrate transporter"/>
    <property type="match status" value="1"/>
</dbReference>
<dbReference type="GO" id="GO:0005886">
    <property type="term" value="C:plasma membrane"/>
    <property type="evidence" value="ECO:0007669"/>
    <property type="project" value="TreeGrafter"/>
</dbReference>
<evidence type="ECO:0000256" key="1">
    <source>
        <dbReference type="ARBA" id="ARBA00004141"/>
    </source>
</evidence>
<proteinExistence type="predicted"/>
<feature type="transmembrane region" description="Helical" evidence="5">
    <location>
        <begin position="411"/>
        <end position="430"/>
    </location>
</feature>
<feature type="transmembrane region" description="Helical" evidence="5">
    <location>
        <begin position="367"/>
        <end position="390"/>
    </location>
</feature>
<gene>
    <name evidence="7" type="ORF">A1O1_03216</name>
</gene>
<dbReference type="RefSeq" id="XP_007722312.1">
    <property type="nucleotide sequence ID" value="XM_007724122.1"/>
</dbReference>
<accession>W9YQJ3</accession>
<evidence type="ECO:0000256" key="2">
    <source>
        <dbReference type="ARBA" id="ARBA00022692"/>
    </source>
</evidence>
<feature type="transmembrane region" description="Helical" evidence="5">
    <location>
        <begin position="470"/>
        <end position="493"/>
    </location>
</feature>
<organism evidence="7 8">
    <name type="scientific">Capronia coronata CBS 617.96</name>
    <dbReference type="NCBI Taxonomy" id="1182541"/>
    <lineage>
        <taxon>Eukaryota</taxon>
        <taxon>Fungi</taxon>
        <taxon>Dikarya</taxon>
        <taxon>Ascomycota</taxon>
        <taxon>Pezizomycotina</taxon>
        <taxon>Eurotiomycetes</taxon>
        <taxon>Chaetothyriomycetidae</taxon>
        <taxon>Chaetothyriales</taxon>
        <taxon>Herpotrichiellaceae</taxon>
        <taxon>Capronia</taxon>
    </lineage>
</organism>
<feature type="transmembrane region" description="Helical" evidence="5">
    <location>
        <begin position="212"/>
        <end position="233"/>
    </location>
</feature>
<feature type="domain" description="Major facilitator superfamily (MFS) profile" evidence="6">
    <location>
        <begin position="60"/>
        <end position="528"/>
    </location>
</feature>
<dbReference type="Pfam" id="PF07690">
    <property type="entry name" value="MFS_1"/>
    <property type="match status" value="1"/>
</dbReference>
<evidence type="ECO:0000259" key="6">
    <source>
        <dbReference type="PROSITE" id="PS50850"/>
    </source>
</evidence>
<dbReference type="HOGENOM" id="CLU_008455_13_3_1"/>
<dbReference type="GeneID" id="19158111"/>
<sequence>MSRATDTNEFIPGTVQLVDLDGTVHARHANTAKRDIVLIPTPSNDPNDPLNWTPRRKMMLVFCLSVYVLAVGIASAAIYSVLVPISAATGLTIADLNSGTGYMFLTLGWGCLFWQALAQQFGKRPVYLLSTLLTMAIMLWAPYTTNNGQWIANKVLQGLVGAPIESLCEITISDVFFAHERGTYMGVYALFIAGANFAAPIMSGFINDGQGWQWVLYWCAIFNGGTLVILFFLMEETNFVRPALAGVDQDFVAEAQVSETAMAVPQSTDAKGALQAPSTSPKTSATAVTTTYHKTTYLQRMRLFRTQDLQKTIQLKGMILRPLKFLSFPIVVFSGFMYGAVICYFNVLNGTASVIFTDAPYNFRSSMVGLTYVACVIGVFLGAFWSGPMGDKFVLWKARQNNGVREPEHRLWLYCALFALTPGSLLLWGIGAAHHVHWFGLVFAMGLLASSITIGCQLPISYCIDSYKDLGADAIVTVILIRNTMSFAVSYGITPWVTNLGYQNAFIVAAFAGLAQTALVLVFIRWGRSMRKASGPRYLRYLEQVDGSGMRH</sequence>
<feature type="transmembrane region" description="Helical" evidence="5">
    <location>
        <begin position="505"/>
        <end position="524"/>
    </location>
</feature>
<dbReference type="OrthoDB" id="5215911at2759"/>
<reference evidence="7 8" key="1">
    <citation type="submission" date="2013-03" db="EMBL/GenBank/DDBJ databases">
        <title>The Genome Sequence of Capronia coronata CBS 617.96.</title>
        <authorList>
            <consortium name="The Broad Institute Genomics Platform"/>
            <person name="Cuomo C."/>
            <person name="de Hoog S."/>
            <person name="Gorbushina A."/>
            <person name="Walker B."/>
            <person name="Young S.K."/>
            <person name="Zeng Q."/>
            <person name="Gargeya S."/>
            <person name="Fitzgerald M."/>
            <person name="Haas B."/>
            <person name="Abouelleil A."/>
            <person name="Allen A.W."/>
            <person name="Alvarado L."/>
            <person name="Arachchi H.M."/>
            <person name="Berlin A.M."/>
            <person name="Chapman S.B."/>
            <person name="Gainer-Dewar J."/>
            <person name="Goldberg J."/>
            <person name="Griggs A."/>
            <person name="Gujja S."/>
            <person name="Hansen M."/>
            <person name="Howarth C."/>
            <person name="Imamovic A."/>
            <person name="Ireland A."/>
            <person name="Larimer J."/>
            <person name="McCowan C."/>
            <person name="Murphy C."/>
            <person name="Pearson M."/>
            <person name="Poon T.W."/>
            <person name="Priest M."/>
            <person name="Roberts A."/>
            <person name="Saif S."/>
            <person name="Shea T."/>
            <person name="Sisk P."/>
            <person name="Sykes S."/>
            <person name="Wortman J."/>
            <person name="Nusbaum C."/>
            <person name="Birren B."/>
        </authorList>
    </citation>
    <scope>NUCLEOTIDE SEQUENCE [LARGE SCALE GENOMIC DNA]</scope>
    <source>
        <strain evidence="7 8">CBS 617.96</strain>
    </source>
</reference>
<dbReference type="STRING" id="1182541.W9YQJ3"/>
<feature type="transmembrane region" description="Helical" evidence="5">
    <location>
        <begin position="102"/>
        <end position="118"/>
    </location>
</feature>
<evidence type="ECO:0000256" key="3">
    <source>
        <dbReference type="ARBA" id="ARBA00022989"/>
    </source>
</evidence>
<feature type="transmembrane region" description="Helical" evidence="5">
    <location>
        <begin position="436"/>
        <end position="458"/>
    </location>
</feature>
<dbReference type="Gene3D" id="1.20.1250.20">
    <property type="entry name" value="MFS general substrate transporter like domains"/>
    <property type="match status" value="1"/>
</dbReference>
<feature type="transmembrane region" description="Helical" evidence="5">
    <location>
        <begin position="155"/>
        <end position="178"/>
    </location>
</feature>
<evidence type="ECO:0000313" key="8">
    <source>
        <dbReference type="Proteomes" id="UP000019484"/>
    </source>
</evidence>
<dbReference type="eggNOG" id="KOG0255">
    <property type="taxonomic scope" value="Eukaryota"/>
</dbReference>
<comment type="caution">
    <text evidence="7">The sequence shown here is derived from an EMBL/GenBank/DDBJ whole genome shotgun (WGS) entry which is preliminary data.</text>
</comment>
<name>W9YQJ3_9EURO</name>
<keyword evidence="4 5" id="KW-0472">Membrane</keyword>
<keyword evidence="3 5" id="KW-1133">Transmembrane helix</keyword>
<dbReference type="GO" id="GO:0022857">
    <property type="term" value="F:transmembrane transporter activity"/>
    <property type="evidence" value="ECO:0007669"/>
    <property type="project" value="InterPro"/>
</dbReference>
<keyword evidence="2 5" id="KW-0812">Transmembrane</keyword>
<dbReference type="InterPro" id="IPR011701">
    <property type="entry name" value="MFS"/>
</dbReference>
<evidence type="ECO:0000313" key="7">
    <source>
        <dbReference type="EMBL" id="EXJ94818.1"/>
    </source>
</evidence>
<feature type="transmembrane region" description="Helical" evidence="5">
    <location>
        <begin position="185"/>
        <end position="206"/>
    </location>
</feature>
<dbReference type="InterPro" id="IPR020846">
    <property type="entry name" value="MFS_dom"/>
</dbReference>
<protein>
    <recommendedName>
        <fullName evidence="6">Major facilitator superfamily (MFS) profile domain-containing protein</fullName>
    </recommendedName>
</protein>
<dbReference type="PROSITE" id="PS50850">
    <property type="entry name" value="MFS"/>
    <property type="match status" value="1"/>
</dbReference>
<comment type="subcellular location">
    <subcellularLocation>
        <location evidence="1">Membrane</location>
        <topology evidence="1">Multi-pass membrane protein</topology>
    </subcellularLocation>
</comment>
<dbReference type="PANTHER" id="PTHR23502:SF30">
    <property type="entry name" value="TRANSPORTER, PUTATIVE (AFU_ORTHOLOGUE AFUA_8G04702)-RELATED"/>
    <property type="match status" value="1"/>
</dbReference>
<dbReference type="InterPro" id="IPR036259">
    <property type="entry name" value="MFS_trans_sf"/>
</dbReference>